<name>A0A6V7V8Z6_MELEN</name>
<evidence type="ECO:0000313" key="2">
    <source>
        <dbReference type="Proteomes" id="UP000580250"/>
    </source>
</evidence>
<dbReference type="AlphaFoldDB" id="A0A6V7V8Z6"/>
<comment type="caution">
    <text evidence="1">The sequence shown here is derived from an EMBL/GenBank/DDBJ whole genome shotgun (WGS) entry which is preliminary data.</text>
</comment>
<sequence length="76" mass="9030">MFSPPRERLSLIPEKVIVEANVRFLEKYSIMEPGLYSLKENCLGYKMSIKILKNVVRKKSYYELYFVLNFLGHPEK</sequence>
<organism evidence="1 2">
    <name type="scientific">Meloidogyne enterolobii</name>
    <name type="common">Root-knot nematode worm</name>
    <name type="synonym">Meloidogyne mayaguensis</name>
    <dbReference type="NCBI Taxonomy" id="390850"/>
    <lineage>
        <taxon>Eukaryota</taxon>
        <taxon>Metazoa</taxon>
        <taxon>Ecdysozoa</taxon>
        <taxon>Nematoda</taxon>
        <taxon>Chromadorea</taxon>
        <taxon>Rhabditida</taxon>
        <taxon>Tylenchina</taxon>
        <taxon>Tylenchomorpha</taxon>
        <taxon>Tylenchoidea</taxon>
        <taxon>Meloidogynidae</taxon>
        <taxon>Meloidogyninae</taxon>
        <taxon>Meloidogyne</taxon>
    </lineage>
</organism>
<protein>
    <submittedName>
        <fullName evidence="1">Uncharacterized protein</fullName>
    </submittedName>
</protein>
<accession>A0A6V7V8Z6</accession>
<evidence type="ECO:0000313" key="1">
    <source>
        <dbReference type="EMBL" id="CAD2171410.1"/>
    </source>
</evidence>
<dbReference type="Proteomes" id="UP000580250">
    <property type="component" value="Unassembled WGS sequence"/>
</dbReference>
<proteinExistence type="predicted"/>
<dbReference type="EMBL" id="CAJEWN010000184">
    <property type="protein sequence ID" value="CAD2171410.1"/>
    <property type="molecule type" value="Genomic_DNA"/>
</dbReference>
<reference evidence="1 2" key="1">
    <citation type="submission" date="2020-08" db="EMBL/GenBank/DDBJ databases">
        <authorList>
            <person name="Koutsovoulos G."/>
            <person name="Danchin GJ E."/>
        </authorList>
    </citation>
    <scope>NUCLEOTIDE SEQUENCE [LARGE SCALE GENOMIC DNA]</scope>
</reference>
<gene>
    <name evidence="1" type="ORF">MENT_LOCUS22896</name>
</gene>